<evidence type="ECO:0000256" key="2">
    <source>
        <dbReference type="SAM" id="SignalP"/>
    </source>
</evidence>
<feature type="coiled-coil region" evidence="1">
    <location>
        <begin position="174"/>
        <end position="208"/>
    </location>
</feature>
<evidence type="ECO:0000256" key="1">
    <source>
        <dbReference type="SAM" id="Coils"/>
    </source>
</evidence>
<dbReference type="GO" id="GO:0004674">
    <property type="term" value="F:protein serine/threonine kinase activity"/>
    <property type="evidence" value="ECO:0007669"/>
    <property type="project" value="TreeGrafter"/>
</dbReference>
<dbReference type="Gene3D" id="1.25.10.10">
    <property type="entry name" value="Leucine-rich Repeat Variant"/>
    <property type="match status" value="1"/>
</dbReference>
<dbReference type="GO" id="GO:0005634">
    <property type="term" value="C:nucleus"/>
    <property type="evidence" value="ECO:0007669"/>
    <property type="project" value="TreeGrafter"/>
</dbReference>
<keyword evidence="2" id="KW-0732">Signal</keyword>
<dbReference type="SUPFAM" id="SSF48371">
    <property type="entry name" value="ARM repeat"/>
    <property type="match status" value="1"/>
</dbReference>
<feature type="signal peptide" evidence="2">
    <location>
        <begin position="1"/>
        <end position="17"/>
    </location>
</feature>
<dbReference type="InterPro" id="IPR000719">
    <property type="entry name" value="Prot_kinase_dom"/>
</dbReference>
<comment type="caution">
    <text evidence="4">The sequence shown here is derived from an EMBL/GenBank/DDBJ whole genome shotgun (WGS) entry which is preliminary data.</text>
</comment>
<dbReference type="PANTHER" id="PTHR44167">
    <property type="entry name" value="OVARIAN-SPECIFIC SERINE/THREONINE-PROTEIN KINASE LOK-RELATED"/>
    <property type="match status" value="1"/>
</dbReference>
<dbReference type="Pfam" id="PF00069">
    <property type="entry name" value="Pkinase"/>
    <property type="match status" value="1"/>
</dbReference>
<dbReference type="GO" id="GO:0005524">
    <property type="term" value="F:ATP binding"/>
    <property type="evidence" value="ECO:0007669"/>
    <property type="project" value="InterPro"/>
</dbReference>
<name>A0A5J4X2T7_9EUKA</name>
<dbReference type="Gene3D" id="1.10.510.10">
    <property type="entry name" value="Transferase(Phosphotransferase) domain 1"/>
    <property type="match status" value="1"/>
</dbReference>
<gene>
    <name evidence="4" type="ORF">EZS28_002915</name>
</gene>
<dbReference type="AlphaFoldDB" id="A0A5J4X2T7"/>
<organism evidence="4 5">
    <name type="scientific">Streblomastix strix</name>
    <dbReference type="NCBI Taxonomy" id="222440"/>
    <lineage>
        <taxon>Eukaryota</taxon>
        <taxon>Metamonada</taxon>
        <taxon>Preaxostyla</taxon>
        <taxon>Oxymonadida</taxon>
        <taxon>Streblomastigidae</taxon>
        <taxon>Streblomastix</taxon>
    </lineage>
</organism>
<dbReference type="SUPFAM" id="SSF56112">
    <property type="entry name" value="Protein kinase-like (PK-like)"/>
    <property type="match status" value="1"/>
</dbReference>
<dbReference type="GO" id="GO:0044773">
    <property type="term" value="P:mitotic DNA damage checkpoint signaling"/>
    <property type="evidence" value="ECO:0007669"/>
    <property type="project" value="TreeGrafter"/>
</dbReference>
<reference evidence="4 5" key="1">
    <citation type="submission" date="2019-03" db="EMBL/GenBank/DDBJ databases">
        <title>Single cell metagenomics reveals metabolic interactions within the superorganism composed of flagellate Streblomastix strix and complex community of Bacteroidetes bacteria on its surface.</title>
        <authorList>
            <person name="Treitli S.C."/>
            <person name="Kolisko M."/>
            <person name="Husnik F."/>
            <person name="Keeling P."/>
            <person name="Hampl V."/>
        </authorList>
    </citation>
    <scope>NUCLEOTIDE SEQUENCE [LARGE SCALE GENOMIC DNA]</scope>
    <source>
        <strain evidence="4">ST1C</strain>
    </source>
</reference>
<dbReference type="GO" id="GO:0005737">
    <property type="term" value="C:cytoplasm"/>
    <property type="evidence" value="ECO:0007669"/>
    <property type="project" value="TreeGrafter"/>
</dbReference>
<keyword evidence="1" id="KW-0175">Coiled coil</keyword>
<evidence type="ECO:0000259" key="3">
    <source>
        <dbReference type="PROSITE" id="PS50011"/>
    </source>
</evidence>
<evidence type="ECO:0000313" key="5">
    <source>
        <dbReference type="Proteomes" id="UP000324800"/>
    </source>
</evidence>
<proteinExistence type="predicted"/>
<dbReference type="PROSITE" id="PS50011">
    <property type="entry name" value="PROTEIN_KINASE_DOM"/>
    <property type="match status" value="1"/>
</dbReference>
<sequence length="495" mass="57118">MQRVMFCALSGISFIHSQGLVVGELCPEVFFISEDGTIKIDTLCLPQIRGNEKSTHATTDSIMLYCAPEVQLGEKPTMRSDIWSLGVIILEGMSNHHPFKGSTREETLMNMKMGRFNAIMPIPQDVGELIMKMIQVEPNKRPSASDLLKTTFMKAQSIIEQKKLKTKGEILDDLRNAEYRMLMAEERVMQHSEENRTLAQRIKALERQRSQDGAKSRAQESQIKNYLKKSRTIQKSRDEMMMNILNLNETEKKQIDQLIWNEWKAELLKEDNNAETLQRKDEICQIIVEHFDRKENDQMRKYAIESGIGEALLQLFVKQPLESIKRCNSKAFFVLTHPCSDRQRLLLCSGHTFMSLARLFDHREFDVIDDAITSIHNIVAAGTDASPDDQPHPHFDIFSQNNIIEKIYTLFARNLNKRIKDRAVVCIGQLFRAREMNDQKMRIDIIGYLKILTKDADEKIRNNAEWALKRLAQCSGNRNEIEKGGYVIMYDKKGD</sequence>
<feature type="domain" description="Protein kinase" evidence="3">
    <location>
        <begin position="1"/>
        <end position="153"/>
    </location>
</feature>
<dbReference type="Proteomes" id="UP000324800">
    <property type="component" value="Unassembled WGS sequence"/>
</dbReference>
<dbReference type="EMBL" id="SNRW01000371">
    <property type="protein sequence ID" value="KAA6401561.1"/>
    <property type="molecule type" value="Genomic_DNA"/>
</dbReference>
<dbReference type="InterPro" id="IPR011989">
    <property type="entry name" value="ARM-like"/>
</dbReference>
<feature type="chain" id="PRO_5023919940" description="Protein kinase domain-containing protein" evidence="2">
    <location>
        <begin position="18"/>
        <end position="495"/>
    </location>
</feature>
<protein>
    <recommendedName>
        <fullName evidence="3">Protein kinase domain-containing protein</fullName>
    </recommendedName>
</protein>
<evidence type="ECO:0000313" key="4">
    <source>
        <dbReference type="EMBL" id="KAA6401561.1"/>
    </source>
</evidence>
<accession>A0A5J4X2T7</accession>
<dbReference type="InterPro" id="IPR016024">
    <property type="entry name" value="ARM-type_fold"/>
</dbReference>
<dbReference type="PANTHER" id="PTHR44167:SF24">
    <property type="entry name" value="SERINE_THREONINE-PROTEIN KINASE CHK2"/>
    <property type="match status" value="1"/>
</dbReference>
<dbReference type="InterPro" id="IPR011009">
    <property type="entry name" value="Kinase-like_dom_sf"/>
</dbReference>